<evidence type="ECO:0000256" key="1">
    <source>
        <dbReference type="SAM" id="MobiDB-lite"/>
    </source>
</evidence>
<evidence type="ECO:0008006" key="4">
    <source>
        <dbReference type="Google" id="ProtNLM"/>
    </source>
</evidence>
<evidence type="ECO:0000313" key="2">
    <source>
        <dbReference type="EMBL" id="BBO93358.1"/>
    </source>
</evidence>
<dbReference type="InterPro" id="IPR036890">
    <property type="entry name" value="HATPase_C_sf"/>
</dbReference>
<protein>
    <recommendedName>
        <fullName evidence="4">Histidine kinase/HSP90-like ATPase domain-containing protein</fullName>
    </recommendedName>
</protein>
<name>A0A5K8AL61_9BACT</name>
<organism evidence="2 3">
    <name type="scientific">Desulfosarcina ovata subsp. ovata</name>
    <dbReference type="NCBI Taxonomy" id="2752305"/>
    <lineage>
        <taxon>Bacteria</taxon>
        <taxon>Pseudomonadati</taxon>
        <taxon>Thermodesulfobacteriota</taxon>
        <taxon>Desulfobacteria</taxon>
        <taxon>Desulfobacterales</taxon>
        <taxon>Desulfosarcinaceae</taxon>
        <taxon>Desulfosarcina</taxon>
    </lineage>
</organism>
<dbReference type="EMBL" id="AP021879">
    <property type="protein sequence ID" value="BBO93358.1"/>
    <property type="molecule type" value="Genomic_DNA"/>
</dbReference>
<keyword evidence="3" id="KW-1185">Reference proteome</keyword>
<reference evidence="2 3" key="1">
    <citation type="submission" date="2019-11" db="EMBL/GenBank/DDBJ databases">
        <title>Comparative genomics of hydrocarbon-degrading Desulfosarcina strains.</title>
        <authorList>
            <person name="Watanabe M."/>
            <person name="Kojima H."/>
            <person name="Fukui M."/>
        </authorList>
    </citation>
    <scope>NUCLEOTIDE SEQUENCE [LARGE SCALE GENOMIC DNA]</scope>
    <source>
        <strain evidence="3">oXyS1</strain>
    </source>
</reference>
<accession>A0A5K8AL61</accession>
<dbReference type="AlphaFoldDB" id="A0A5K8AL61"/>
<sequence>MPTGMIDIETRLSSDRPTINGDHTQIEQVLLNLVINAVHAMPTGGHLCIETSTPS</sequence>
<dbReference type="SUPFAM" id="SSF55874">
    <property type="entry name" value="ATPase domain of HSP90 chaperone/DNA topoisomerase II/histidine kinase"/>
    <property type="match status" value="1"/>
</dbReference>
<evidence type="ECO:0000313" key="3">
    <source>
        <dbReference type="Proteomes" id="UP000422108"/>
    </source>
</evidence>
<dbReference type="Proteomes" id="UP000422108">
    <property type="component" value="Chromosome"/>
</dbReference>
<feature type="region of interest" description="Disordered" evidence="1">
    <location>
        <begin position="1"/>
        <end position="20"/>
    </location>
</feature>
<dbReference type="Gene3D" id="3.30.565.10">
    <property type="entry name" value="Histidine kinase-like ATPase, C-terminal domain"/>
    <property type="match status" value="1"/>
</dbReference>
<gene>
    <name evidence="2" type="ORF">DSCOOX_65380</name>
</gene>
<proteinExistence type="predicted"/>